<dbReference type="ExpressionAtlas" id="A0A2K3K425">
    <property type="expression patterns" value="baseline"/>
</dbReference>
<comment type="caution">
    <text evidence="1">The sequence shown here is derived from an EMBL/GenBank/DDBJ whole genome shotgun (WGS) entry which is preliminary data.</text>
</comment>
<dbReference type="Proteomes" id="UP000236291">
    <property type="component" value="Unassembled WGS sequence"/>
</dbReference>
<sequence length="167" mass="18630">EQSIADDSADVRKFMVEVVTPMCEITSNPLVRTPHVSYYISSPFCKRITRFVKTQNLALPVDLRSFTVPPLPKPPDLNHNASANPPPPPDNVSLPTLIVLEVYPSFSTTLDAQKLFEYLPHRNKITWSHTGSILSWLPTHCPHMTPTVCLLKCPSQPISLVTLSKVC</sequence>
<reference evidence="1 2" key="1">
    <citation type="journal article" date="2014" name="Am. J. Bot.">
        <title>Genome assembly and annotation for red clover (Trifolium pratense; Fabaceae).</title>
        <authorList>
            <person name="Istvanek J."/>
            <person name="Jaros M."/>
            <person name="Krenek A."/>
            <person name="Repkova J."/>
        </authorList>
    </citation>
    <scope>NUCLEOTIDE SEQUENCE [LARGE SCALE GENOMIC DNA]</scope>
    <source>
        <strain evidence="2">cv. Tatra</strain>
        <tissue evidence="1">Young leaves</tissue>
    </source>
</reference>
<evidence type="ECO:0000313" key="1">
    <source>
        <dbReference type="EMBL" id="PNX61020.1"/>
    </source>
</evidence>
<dbReference type="EMBL" id="ASHM01084215">
    <property type="protein sequence ID" value="PNX61020.1"/>
    <property type="molecule type" value="Genomic_DNA"/>
</dbReference>
<dbReference type="AlphaFoldDB" id="A0A2K3K425"/>
<feature type="non-terminal residue" evidence="1">
    <location>
        <position position="1"/>
    </location>
</feature>
<organism evidence="1 2">
    <name type="scientific">Trifolium pratense</name>
    <name type="common">Red clover</name>
    <dbReference type="NCBI Taxonomy" id="57577"/>
    <lineage>
        <taxon>Eukaryota</taxon>
        <taxon>Viridiplantae</taxon>
        <taxon>Streptophyta</taxon>
        <taxon>Embryophyta</taxon>
        <taxon>Tracheophyta</taxon>
        <taxon>Spermatophyta</taxon>
        <taxon>Magnoliopsida</taxon>
        <taxon>eudicotyledons</taxon>
        <taxon>Gunneridae</taxon>
        <taxon>Pentapetalae</taxon>
        <taxon>rosids</taxon>
        <taxon>fabids</taxon>
        <taxon>Fabales</taxon>
        <taxon>Fabaceae</taxon>
        <taxon>Papilionoideae</taxon>
        <taxon>50 kb inversion clade</taxon>
        <taxon>NPAAA clade</taxon>
        <taxon>Hologalegina</taxon>
        <taxon>IRL clade</taxon>
        <taxon>Trifolieae</taxon>
        <taxon>Trifolium</taxon>
    </lineage>
</organism>
<proteinExistence type="predicted"/>
<reference evidence="1 2" key="2">
    <citation type="journal article" date="2017" name="Front. Plant Sci.">
        <title>Gene Classification and Mining of Molecular Markers Useful in Red Clover (Trifolium pratense) Breeding.</title>
        <authorList>
            <person name="Istvanek J."/>
            <person name="Dluhosova J."/>
            <person name="Dluhos P."/>
            <person name="Patkova L."/>
            <person name="Nedelnik J."/>
            <person name="Repkova J."/>
        </authorList>
    </citation>
    <scope>NUCLEOTIDE SEQUENCE [LARGE SCALE GENOMIC DNA]</scope>
    <source>
        <strain evidence="2">cv. Tatra</strain>
        <tissue evidence="1">Young leaves</tissue>
    </source>
</reference>
<evidence type="ECO:0000313" key="2">
    <source>
        <dbReference type="Proteomes" id="UP000236291"/>
    </source>
</evidence>
<accession>A0A2K3K425</accession>
<protein>
    <submittedName>
        <fullName evidence="1">Uncharacterized protein</fullName>
    </submittedName>
</protein>
<name>A0A2K3K425_TRIPR</name>
<gene>
    <name evidence="1" type="ORF">L195_g052234</name>
</gene>